<evidence type="ECO:0000259" key="5">
    <source>
        <dbReference type="Pfam" id="PF00891"/>
    </source>
</evidence>
<evidence type="ECO:0000256" key="4">
    <source>
        <dbReference type="PIRSR" id="PIRSR005739-1"/>
    </source>
</evidence>
<evidence type="ECO:0000259" key="6">
    <source>
        <dbReference type="Pfam" id="PF08100"/>
    </source>
</evidence>
<dbReference type="GO" id="GO:0008171">
    <property type="term" value="F:O-methyltransferase activity"/>
    <property type="evidence" value="ECO:0007669"/>
    <property type="project" value="InterPro"/>
</dbReference>
<dbReference type="InterPro" id="IPR036388">
    <property type="entry name" value="WH-like_DNA-bd_sf"/>
</dbReference>
<dbReference type="PANTHER" id="PTHR43712:SF11">
    <property type="entry name" value="O-METHYLTRANSFERASE (AFU_ORTHOLOGUE AFUA_2G17820)-RELATED"/>
    <property type="match status" value="1"/>
</dbReference>
<keyword evidence="8" id="KW-1185">Reference proteome</keyword>
<dbReference type="Pfam" id="PF08100">
    <property type="entry name" value="Dimerisation"/>
    <property type="match status" value="1"/>
</dbReference>
<gene>
    <name evidence="7" type="ORF">ASPVEDRAFT_483993</name>
</gene>
<evidence type="ECO:0000313" key="8">
    <source>
        <dbReference type="Proteomes" id="UP000184073"/>
    </source>
</evidence>
<feature type="domain" description="O-methyltransferase C-terminal" evidence="5">
    <location>
        <begin position="181"/>
        <end position="371"/>
    </location>
</feature>
<name>A0A1L9PB81_ASPVE</name>
<protein>
    <submittedName>
        <fullName evidence="7">Uncharacterized protein</fullName>
    </submittedName>
</protein>
<keyword evidence="3" id="KW-0949">S-adenosyl-L-methionine</keyword>
<dbReference type="PROSITE" id="PS51683">
    <property type="entry name" value="SAM_OMT_II"/>
    <property type="match status" value="1"/>
</dbReference>
<dbReference type="VEuPathDB" id="FungiDB:ASPVEDRAFT_483993"/>
<evidence type="ECO:0000313" key="7">
    <source>
        <dbReference type="EMBL" id="OJI98787.1"/>
    </source>
</evidence>
<dbReference type="GeneID" id="63729511"/>
<accession>A0A1L9PB81</accession>
<dbReference type="EMBL" id="KV878126">
    <property type="protein sequence ID" value="OJI98787.1"/>
    <property type="molecule type" value="Genomic_DNA"/>
</dbReference>
<keyword evidence="1" id="KW-0489">Methyltransferase</keyword>
<dbReference type="Pfam" id="PF00891">
    <property type="entry name" value="Methyltransf_2"/>
    <property type="match status" value="1"/>
</dbReference>
<feature type="domain" description="O-methyltransferase dimerisation" evidence="6">
    <location>
        <begin position="65"/>
        <end position="123"/>
    </location>
</feature>
<dbReference type="GO" id="GO:0032259">
    <property type="term" value="P:methylation"/>
    <property type="evidence" value="ECO:0007669"/>
    <property type="project" value="UniProtKB-KW"/>
</dbReference>
<dbReference type="PIRSF" id="PIRSF005739">
    <property type="entry name" value="O-mtase"/>
    <property type="match status" value="1"/>
</dbReference>
<dbReference type="PANTHER" id="PTHR43712">
    <property type="entry name" value="PUTATIVE (AFU_ORTHOLOGUE AFUA_4G14580)-RELATED"/>
    <property type="match status" value="1"/>
</dbReference>
<dbReference type="RefSeq" id="XP_040664550.1">
    <property type="nucleotide sequence ID" value="XM_040814000.1"/>
</dbReference>
<dbReference type="InterPro" id="IPR001077">
    <property type="entry name" value="COMT_C"/>
</dbReference>
<dbReference type="InterPro" id="IPR012967">
    <property type="entry name" value="COMT_dimerisation"/>
</dbReference>
<organism evidence="7 8">
    <name type="scientific">Aspergillus versicolor CBS 583.65</name>
    <dbReference type="NCBI Taxonomy" id="1036611"/>
    <lineage>
        <taxon>Eukaryota</taxon>
        <taxon>Fungi</taxon>
        <taxon>Dikarya</taxon>
        <taxon>Ascomycota</taxon>
        <taxon>Pezizomycotina</taxon>
        <taxon>Eurotiomycetes</taxon>
        <taxon>Eurotiomycetidae</taxon>
        <taxon>Eurotiales</taxon>
        <taxon>Aspergillaceae</taxon>
        <taxon>Aspergillus</taxon>
        <taxon>Aspergillus subgen. Nidulantes</taxon>
    </lineage>
</organism>
<proteinExistence type="predicted"/>
<dbReference type="OrthoDB" id="2410195at2759"/>
<reference evidence="8" key="1">
    <citation type="journal article" date="2017" name="Genome Biol.">
        <title>Comparative genomics reveals high biological diversity and specific adaptations in the industrially and medically important fungal genus Aspergillus.</title>
        <authorList>
            <person name="de Vries R.P."/>
            <person name="Riley R."/>
            <person name="Wiebenga A."/>
            <person name="Aguilar-Osorio G."/>
            <person name="Amillis S."/>
            <person name="Uchima C.A."/>
            <person name="Anderluh G."/>
            <person name="Asadollahi M."/>
            <person name="Askin M."/>
            <person name="Barry K."/>
            <person name="Battaglia E."/>
            <person name="Bayram O."/>
            <person name="Benocci T."/>
            <person name="Braus-Stromeyer S.A."/>
            <person name="Caldana C."/>
            <person name="Canovas D."/>
            <person name="Cerqueira G.C."/>
            <person name="Chen F."/>
            <person name="Chen W."/>
            <person name="Choi C."/>
            <person name="Clum A."/>
            <person name="Dos Santos R.A."/>
            <person name="Damasio A.R."/>
            <person name="Diallinas G."/>
            <person name="Emri T."/>
            <person name="Fekete E."/>
            <person name="Flipphi M."/>
            <person name="Freyberg S."/>
            <person name="Gallo A."/>
            <person name="Gournas C."/>
            <person name="Habgood R."/>
            <person name="Hainaut M."/>
            <person name="Harispe M.L."/>
            <person name="Henrissat B."/>
            <person name="Hilden K.S."/>
            <person name="Hope R."/>
            <person name="Hossain A."/>
            <person name="Karabika E."/>
            <person name="Karaffa L."/>
            <person name="Karanyi Z."/>
            <person name="Krasevec N."/>
            <person name="Kuo A."/>
            <person name="Kusch H."/>
            <person name="LaButti K."/>
            <person name="Lagendijk E.L."/>
            <person name="Lapidus A."/>
            <person name="Levasseur A."/>
            <person name="Lindquist E."/>
            <person name="Lipzen A."/>
            <person name="Logrieco A.F."/>
            <person name="MacCabe A."/>
            <person name="Maekelae M.R."/>
            <person name="Malavazi I."/>
            <person name="Melin P."/>
            <person name="Meyer V."/>
            <person name="Mielnichuk N."/>
            <person name="Miskei M."/>
            <person name="Molnar A.P."/>
            <person name="Mule G."/>
            <person name="Ngan C.Y."/>
            <person name="Orejas M."/>
            <person name="Orosz E."/>
            <person name="Ouedraogo J.P."/>
            <person name="Overkamp K.M."/>
            <person name="Park H.-S."/>
            <person name="Perrone G."/>
            <person name="Piumi F."/>
            <person name="Punt P.J."/>
            <person name="Ram A.F."/>
            <person name="Ramon A."/>
            <person name="Rauscher S."/>
            <person name="Record E."/>
            <person name="Riano-Pachon D.M."/>
            <person name="Robert V."/>
            <person name="Roehrig J."/>
            <person name="Ruller R."/>
            <person name="Salamov A."/>
            <person name="Salih N.S."/>
            <person name="Samson R.A."/>
            <person name="Sandor E."/>
            <person name="Sanguinetti M."/>
            <person name="Schuetze T."/>
            <person name="Sepcic K."/>
            <person name="Shelest E."/>
            <person name="Sherlock G."/>
            <person name="Sophianopoulou V."/>
            <person name="Squina F.M."/>
            <person name="Sun H."/>
            <person name="Susca A."/>
            <person name="Todd R.B."/>
            <person name="Tsang A."/>
            <person name="Unkles S.E."/>
            <person name="van de Wiele N."/>
            <person name="van Rossen-Uffink D."/>
            <person name="Oliveira J.V."/>
            <person name="Vesth T.C."/>
            <person name="Visser J."/>
            <person name="Yu J.-H."/>
            <person name="Zhou M."/>
            <person name="Andersen M.R."/>
            <person name="Archer D.B."/>
            <person name="Baker S.E."/>
            <person name="Benoit I."/>
            <person name="Brakhage A.A."/>
            <person name="Braus G.H."/>
            <person name="Fischer R."/>
            <person name="Frisvad J.C."/>
            <person name="Goldman G.H."/>
            <person name="Houbraken J."/>
            <person name="Oakley B."/>
            <person name="Pocsi I."/>
            <person name="Scazzocchio C."/>
            <person name="Seiboth B."/>
            <person name="vanKuyk P.A."/>
            <person name="Wortman J."/>
            <person name="Dyer P.S."/>
            <person name="Grigoriev I.V."/>
        </authorList>
    </citation>
    <scope>NUCLEOTIDE SEQUENCE [LARGE SCALE GENOMIC DNA]</scope>
    <source>
        <strain evidence="8">CBS 583.65</strain>
    </source>
</reference>
<sequence>MPLHEQLNLLSLVEDIRQAAVKDSSSGRSSQSHFHLLRLIDQLRLAVETPTDTVLRLIYQPPQNAALRTLIDLGVFDLLVSHSPRGLSASELSAYTGAERDLTTRLMRVVTALGLCESQEPEIYCPNHRTAALTLPIGRDGIRCIYDLTMPTLARLPEYFRAHNYAIPKEYAGSPMRWATGQSQFEWLAQRRHQQVLFNSYMSSRRQGRPSWFDVYPVERLAAASLDEEDVLVVDVGGNQGHDLVRFREKHPDIPGRLVLQDLPAVVAGLECEGVEAMGYSFLDPQPVKGARTYYFRAIFHDWPDEVCLKILRNTISAMDPAKSRILIVDFVLPDTETPLLQASLDIQMMSIGAGVERSKRQWTELLRAAGLGIWGIWSAGPGMESVIEAGLGKSDQM</sequence>
<dbReference type="Proteomes" id="UP000184073">
    <property type="component" value="Unassembled WGS sequence"/>
</dbReference>
<dbReference type="AlphaFoldDB" id="A0A1L9PB81"/>
<dbReference type="Gene3D" id="1.10.10.10">
    <property type="entry name" value="Winged helix-like DNA-binding domain superfamily/Winged helix DNA-binding domain"/>
    <property type="match status" value="1"/>
</dbReference>
<dbReference type="SUPFAM" id="SSF53335">
    <property type="entry name" value="S-adenosyl-L-methionine-dependent methyltransferases"/>
    <property type="match status" value="1"/>
</dbReference>
<dbReference type="SUPFAM" id="SSF46785">
    <property type="entry name" value="Winged helix' DNA-binding domain"/>
    <property type="match status" value="1"/>
</dbReference>
<evidence type="ECO:0000256" key="1">
    <source>
        <dbReference type="ARBA" id="ARBA00022603"/>
    </source>
</evidence>
<dbReference type="GO" id="GO:0046983">
    <property type="term" value="F:protein dimerization activity"/>
    <property type="evidence" value="ECO:0007669"/>
    <property type="project" value="InterPro"/>
</dbReference>
<dbReference type="InterPro" id="IPR036390">
    <property type="entry name" value="WH_DNA-bd_sf"/>
</dbReference>
<dbReference type="Gene3D" id="3.40.50.150">
    <property type="entry name" value="Vaccinia Virus protein VP39"/>
    <property type="match status" value="1"/>
</dbReference>
<evidence type="ECO:0000256" key="3">
    <source>
        <dbReference type="ARBA" id="ARBA00022691"/>
    </source>
</evidence>
<dbReference type="GO" id="GO:0044550">
    <property type="term" value="P:secondary metabolite biosynthetic process"/>
    <property type="evidence" value="ECO:0007669"/>
    <property type="project" value="UniProtKB-ARBA"/>
</dbReference>
<feature type="active site" description="Proton acceptor" evidence="4">
    <location>
        <position position="301"/>
    </location>
</feature>
<keyword evidence="2" id="KW-0808">Transferase</keyword>
<evidence type="ECO:0000256" key="2">
    <source>
        <dbReference type="ARBA" id="ARBA00022679"/>
    </source>
</evidence>
<dbReference type="InterPro" id="IPR016461">
    <property type="entry name" value="COMT-like"/>
</dbReference>
<dbReference type="InterPro" id="IPR029063">
    <property type="entry name" value="SAM-dependent_MTases_sf"/>
</dbReference>